<dbReference type="AlphaFoldDB" id="M2TAB5"/>
<dbReference type="RefSeq" id="XP_007698892.1">
    <property type="nucleotide sequence ID" value="XM_007700702.1"/>
</dbReference>
<evidence type="ECO:0000313" key="2">
    <source>
        <dbReference type="Proteomes" id="UP000016934"/>
    </source>
</evidence>
<dbReference type="OrthoDB" id="3780530at2759"/>
<feature type="non-terminal residue" evidence="1">
    <location>
        <position position="1"/>
    </location>
</feature>
<dbReference type="HOGENOM" id="CLU_175206_1_0_1"/>
<dbReference type="Proteomes" id="UP000016934">
    <property type="component" value="Unassembled WGS sequence"/>
</dbReference>
<name>M2TAB5_COCSN</name>
<keyword evidence="2" id="KW-1185">Reference proteome</keyword>
<reference evidence="1 2" key="1">
    <citation type="journal article" date="2012" name="PLoS Pathog.">
        <title>Diverse lifestyles and strategies of plant pathogenesis encoded in the genomes of eighteen Dothideomycetes fungi.</title>
        <authorList>
            <person name="Ohm R.A."/>
            <person name="Feau N."/>
            <person name="Henrissat B."/>
            <person name="Schoch C.L."/>
            <person name="Horwitz B.A."/>
            <person name="Barry K.W."/>
            <person name="Condon B.J."/>
            <person name="Copeland A.C."/>
            <person name="Dhillon B."/>
            <person name="Glaser F."/>
            <person name="Hesse C.N."/>
            <person name="Kosti I."/>
            <person name="LaButti K."/>
            <person name="Lindquist E.A."/>
            <person name="Lucas S."/>
            <person name="Salamov A.A."/>
            <person name="Bradshaw R.E."/>
            <person name="Ciuffetti L."/>
            <person name="Hamelin R.C."/>
            <person name="Kema G.H.J."/>
            <person name="Lawrence C."/>
            <person name="Scott J.A."/>
            <person name="Spatafora J.W."/>
            <person name="Turgeon B.G."/>
            <person name="de Wit P.J.G.M."/>
            <person name="Zhong S."/>
            <person name="Goodwin S.B."/>
            <person name="Grigoriev I.V."/>
        </authorList>
    </citation>
    <scope>NUCLEOTIDE SEQUENCE [LARGE SCALE GENOMIC DNA]</scope>
    <source>
        <strain evidence="2">ND90Pr / ATCC 201652</strain>
    </source>
</reference>
<organism evidence="1 2">
    <name type="scientific">Cochliobolus sativus (strain ND90Pr / ATCC 201652)</name>
    <name type="common">Common root rot and spot blotch fungus</name>
    <name type="synonym">Bipolaris sorokiniana</name>
    <dbReference type="NCBI Taxonomy" id="665912"/>
    <lineage>
        <taxon>Eukaryota</taxon>
        <taxon>Fungi</taxon>
        <taxon>Dikarya</taxon>
        <taxon>Ascomycota</taxon>
        <taxon>Pezizomycotina</taxon>
        <taxon>Dothideomycetes</taxon>
        <taxon>Pleosporomycetidae</taxon>
        <taxon>Pleosporales</taxon>
        <taxon>Pleosporineae</taxon>
        <taxon>Pleosporaceae</taxon>
        <taxon>Bipolaris</taxon>
    </lineage>
</organism>
<reference evidence="2" key="2">
    <citation type="journal article" date="2013" name="PLoS Genet.">
        <title>Comparative genome structure, secondary metabolite, and effector coding capacity across Cochliobolus pathogens.</title>
        <authorList>
            <person name="Condon B.J."/>
            <person name="Leng Y."/>
            <person name="Wu D."/>
            <person name="Bushley K.E."/>
            <person name="Ohm R.A."/>
            <person name="Otillar R."/>
            <person name="Martin J."/>
            <person name="Schackwitz W."/>
            <person name="Grimwood J."/>
            <person name="MohdZainudin N."/>
            <person name="Xue C."/>
            <person name="Wang R."/>
            <person name="Manning V.A."/>
            <person name="Dhillon B."/>
            <person name="Tu Z.J."/>
            <person name="Steffenson B.J."/>
            <person name="Salamov A."/>
            <person name="Sun H."/>
            <person name="Lowry S."/>
            <person name="LaButti K."/>
            <person name="Han J."/>
            <person name="Copeland A."/>
            <person name="Lindquist E."/>
            <person name="Barry K."/>
            <person name="Schmutz J."/>
            <person name="Baker S.E."/>
            <person name="Ciuffetti L.M."/>
            <person name="Grigoriev I.V."/>
            <person name="Zhong S."/>
            <person name="Turgeon B.G."/>
        </authorList>
    </citation>
    <scope>NUCLEOTIDE SEQUENCE [LARGE SCALE GENOMIC DNA]</scope>
    <source>
        <strain evidence="2">ND90Pr / ATCC 201652</strain>
    </source>
</reference>
<evidence type="ECO:0000313" key="1">
    <source>
        <dbReference type="EMBL" id="EMD65857.1"/>
    </source>
</evidence>
<protein>
    <recommendedName>
        <fullName evidence="3">DDE-1 domain-containing protein</fullName>
    </recommendedName>
</protein>
<dbReference type="eggNOG" id="ENOG502T2U2">
    <property type="taxonomic scope" value="Eukaryota"/>
</dbReference>
<evidence type="ECO:0008006" key="3">
    <source>
        <dbReference type="Google" id="ProtNLM"/>
    </source>
</evidence>
<proteinExistence type="predicted"/>
<dbReference type="EMBL" id="KB445641">
    <property type="protein sequence ID" value="EMD65857.1"/>
    <property type="molecule type" value="Genomic_DNA"/>
</dbReference>
<dbReference type="KEGG" id="bsc:COCSADRAFT_86178"/>
<accession>M2TAB5</accession>
<dbReference type="GeneID" id="19141094"/>
<sequence length="79" mass="8912">FTQLKELVDLLSIQEEDLYNMDETGIQIGISKRQAIYTQHRRNVLMPTSNNRELVSLIECISASGHSIAPMIVVKGKLI</sequence>
<gene>
    <name evidence="1" type="ORF">COCSADRAFT_86178</name>
</gene>